<feature type="region of interest" description="Disordered" evidence="1">
    <location>
        <begin position="89"/>
        <end position="120"/>
    </location>
</feature>
<evidence type="ECO:0000256" key="1">
    <source>
        <dbReference type="SAM" id="MobiDB-lite"/>
    </source>
</evidence>
<organism evidence="2">
    <name type="scientific">Culex pipiens</name>
    <name type="common">House mosquito</name>
    <dbReference type="NCBI Taxonomy" id="7175"/>
    <lineage>
        <taxon>Eukaryota</taxon>
        <taxon>Metazoa</taxon>
        <taxon>Ecdysozoa</taxon>
        <taxon>Arthropoda</taxon>
        <taxon>Hexapoda</taxon>
        <taxon>Insecta</taxon>
        <taxon>Pterygota</taxon>
        <taxon>Neoptera</taxon>
        <taxon>Endopterygota</taxon>
        <taxon>Diptera</taxon>
        <taxon>Nematocera</taxon>
        <taxon>Culicoidea</taxon>
        <taxon>Culicidae</taxon>
        <taxon>Culicinae</taxon>
        <taxon>Culicini</taxon>
        <taxon>Culex</taxon>
        <taxon>Culex</taxon>
    </lineage>
</organism>
<evidence type="ECO:0000313" key="2">
    <source>
        <dbReference type="EMBL" id="CAG6498110.1"/>
    </source>
</evidence>
<dbReference type="EMBL" id="HBUE01134490">
    <property type="protein sequence ID" value="CAG6498110.1"/>
    <property type="molecule type" value="Transcribed_RNA"/>
</dbReference>
<accession>A0A8D8CPL4</accession>
<reference evidence="2" key="1">
    <citation type="submission" date="2021-05" db="EMBL/GenBank/DDBJ databases">
        <authorList>
            <person name="Alioto T."/>
            <person name="Alioto T."/>
            <person name="Gomez Garrido J."/>
        </authorList>
    </citation>
    <scope>NUCLEOTIDE SEQUENCE</scope>
</reference>
<protein>
    <submittedName>
        <fullName evidence="2">(northern house mosquito) hypothetical protein</fullName>
    </submittedName>
</protein>
<proteinExistence type="predicted"/>
<dbReference type="AlphaFoldDB" id="A0A8D8CPL4"/>
<name>A0A8D8CPL4_CULPI</name>
<sequence>MERVATVGAGSRTLRWRRCATAEPSGWCPADGRGDRTGVCSHGRRSRSAGSCRWSRAGSLSRSASDIHWHCTASSWTASACPPGSTETRRCHRAGRADKAAAAQSTAFRRGPDRQSGPRHPFFGVLMLLRRLS</sequence>